<evidence type="ECO:0000256" key="3">
    <source>
        <dbReference type="ARBA" id="ARBA00010809"/>
    </source>
</evidence>
<keyword evidence="8" id="KW-0498">Mitosis</keyword>
<dbReference type="CDD" id="cd21502">
    <property type="entry name" value="vWA_BABAM1"/>
    <property type="match status" value="1"/>
</dbReference>
<dbReference type="AlphaFoldDB" id="A0A9W8B1Y0"/>
<keyword evidence="12" id="KW-0539">Nucleus</keyword>
<keyword evidence="7" id="KW-0227">DNA damage</keyword>
<evidence type="ECO:0000256" key="14">
    <source>
        <dbReference type="ARBA" id="ARBA00030984"/>
    </source>
</evidence>
<reference evidence="16" key="1">
    <citation type="submission" date="2022-07" db="EMBL/GenBank/DDBJ databases">
        <title>Phylogenomic reconstructions and comparative analyses of Kickxellomycotina fungi.</title>
        <authorList>
            <person name="Reynolds N.K."/>
            <person name="Stajich J.E."/>
            <person name="Barry K."/>
            <person name="Grigoriev I.V."/>
            <person name="Crous P."/>
            <person name="Smith M.E."/>
        </authorList>
    </citation>
    <scope>NUCLEOTIDE SEQUENCE</scope>
    <source>
        <strain evidence="16">RSA 567</strain>
    </source>
</reference>
<dbReference type="GO" id="GO:0005737">
    <property type="term" value="C:cytoplasm"/>
    <property type="evidence" value="ECO:0007669"/>
    <property type="project" value="UniProtKB-SubCell"/>
</dbReference>
<evidence type="ECO:0000256" key="9">
    <source>
        <dbReference type="ARBA" id="ARBA00022786"/>
    </source>
</evidence>
<dbReference type="GO" id="GO:0070552">
    <property type="term" value="C:BRISC complex"/>
    <property type="evidence" value="ECO:0007669"/>
    <property type="project" value="InterPro"/>
</dbReference>
<keyword evidence="5" id="KW-0963">Cytoplasm</keyword>
<evidence type="ECO:0000256" key="13">
    <source>
        <dbReference type="ARBA" id="ARBA00023306"/>
    </source>
</evidence>
<dbReference type="GO" id="GO:0006325">
    <property type="term" value="P:chromatin organization"/>
    <property type="evidence" value="ECO:0007669"/>
    <property type="project" value="UniProtKB-KW"/>
</dbReference>
<keyword evidence="10" id="KW-0156">Chromatin regulator</keyword>
<dbReference type="GO" id="GO:0045739">
    <property type="term" value="P:positive regulation of DNA repair"/>
    <property type="evidence" value="ECO:0007669"/>
    <property type="project" value="InterPro"/>
</dbReference>
<organism evidence="16 17">
    <name type="scientific">Dimargaris verticillata</name>
    <dbReference type="NCBI Taxonomy" id="2761393"/>
    <lineage>
        <taxon>Eukaryota</taxon>
        <taxon>Fungi</taxon>
        <taxon>Fungi incertae sedis</taxon>
        <taxon>Zoopagomycota</taxon>
        <taxon>Kickxellomycotina</taxon>
        <taxon>Dimargaritomycetes</taxon>
        <taxon>Dimargaritales</taxon>
        <taxon>Dimargaritaceae</taxon>
        <taxon>Dimargaris</taxon>
    </lineage>
</organism>
<comment type="similarity">
    <text evidence="3">Belongs to the BABAM1 family.</text>
</comment>
<evidence type="ECO:0000256" key="1">
    <source>
        <dbReference type="ARBA" id="ARBA00004123"/>
    </source>
</evidence>
<keyword evidence="9" id="KW-0833">Ubl conjugation pathway</keyword>
<dbReference type="InterPro" id="IPR036465">
    <property type="entry name" value="vWFA_dom_sf"/>
</dbReference>
<evidence type="ECO:0000256" key="8">
    <source>
        <dbReference type="ARBA" id="ARBA00022776"/>
    </source>
</evidence>
<evidence type="ECO:0000313" key="16">
    <source>
        <dbReference type="EMBL" id="KAJ1977350.1"/>
    </source>
</evidence>
<dbReference type="PANTHER" id="PTHR15660:SF1">
    <property type="entry name" value="BRISC AND BRCA1-A COMPLEX MEMBER 1"/>
    <property type="match status" value="1"/>
</dbReference>
<evidence type="ECO:0000256" key="7">
    <source>
        <dbReference type="ARBA" id="ARBA00022763"/>
    </source>
</evidence>
<keyword evidence="17" id="KW-1185">Reference proteome</keyword>
<gene>
    <name evidence="16" type="ORF">H4R34_003611</name>
</gene>
<dbReference type="EMBL" id="JANBQB010000355">
    <property type="protein sequence ID" value="KAJ1977350.1"/>
    <property type="molecule type" value="Genomic_DNA"/>
</dbReference>
<evidence type="ECO:0000256" key="10">
    <source>
        <dbReference type="ARBA" id="ARBA00022853"/>
    </source>
</evidence>
<keyword evidence="6" id="KW-0132">Cell division</keyword>
<keyword evidence="13" id="KW-0131">Cell cycle</keyword>
<dbReference type="GO" id="GO:0051301">
    <property type="term" value="P:cell division"/>
    <property type="evidence" value="ECO:0007669"/>
    <property type="project" value="UniProtKB-KW"/>
</dbReference>
<proteinExistence type="inferred from homology"/>
<keyword evidence="11" id="KW-0234">DNA repair</keyword>
<dbReference type="Proteomes" id="UP001151582">
    <property type="component" value="Unassembled WGS sequence"/>
</dbReference>
<name>A0A9W8B1Y0_9FUNG</name>
<evidence type="ECO:0000256" key="2">
    <source>
        <dbReference type="ARBA" id="ARBA00004496"/>
    </source>
</evidence>
<evidence type="ECO:0000256" key="5">
    <source>
        <dbReference type="ARBA" id="ARBA00022490"/>
    </source>
</evidence>
<evidence type="ECO:0000313" key="17">
    <source>
        <dbReference type="Proteomes" id="UP001151582"/>
    </source>
</evidence>
<accession>A0A9W8B1Y0</accession>
<evidence type="ECO:0000256" key="4">
    <source>
        <dbReference type="ARBA" id="ARBA00019437"/>
    </source>
</evidence>
<protein>
    <recommendedName>
        <fullName evidence="4">BRISC and BRCA1-A complex member 1</fullName>
    </recommendedName>
    <alternativeName>
        <fullName evidence="14">Mediator of RAP80 interactions and targeting subunit of 40 kDa</fullName>
    </alternativeName>
    <alternativeName>
        <fullName evidence="15">New component of the BRCA1-A complex</fullName>
    </alternativeName>
</protein>
<comment type="caution">
    <text evidence="16">The sequence shown here is derived from an EMBL/GenBank/DDBJ whole genome shotgun (WGS) entry which is preliminary data.</text>
</comment>
<dbReference type="InterPro" id="IPR026126">
    <property type="entry name" value="BABAM1"/>
</dbReference>
<evidence type="ECO:0000256" key="15">
    <source>
        <dbReference type="ARBA" id="ARBA00031038"/>
    </source>
</evidence>
<dbReference type="OrthoDB" id="547311at2759"/>
<evidence type="ECO:0000256" key="12">
    <source>
        <dbReference type="ARBA" id="ARBA00023242"/>
    </source>
</evidence>
<comment type="subcellular location">
    <subcellularLocation>
        <location evidence="2">Cytoplasm</location>
    </subcellularLocation>
    <subcellularLocation>
        <location evidence="1">Nucleus</location>
    </subcellularLocation>
</comment>
<dbReference type="GO" id="GO:0006281">
    <property type="term" value="P:DNA repair"/>
    <property type="evidence" value="ECO:0007669"/>
    <property type="project" value="UniProtKB-KW"/>
</dbReference>
<dbReference type="Gene3D" id="3.40.50.410">
    <property type="entry name" value="von Willebrand factor, type A domain"/>
    <property type="match status" value="1"/>
</dbReference>
<evidence type="ECO:0000256" key="6">
    <source>
        <dbReference type="ARBA" id="ARBA00022618"/>
    </source>
</evidence>
<sequence length="218" mass="24458">MAESIVFCIDVDREMDCELSGAVTMGPGSRIALTKRLLKTFIDAKQRIGPNLDHQFALVLLKDRAEWVMDFSSDGALLGAVIDELGTTGNYRQFDTSSLFSVISSNVRRLAVANTPRVICVYGRSDVVPASAPQHVRAHATSPQFTFDLVYLHHRRTAQWNPQIIYDFWTALESAQAPGYFFEVTKSSRRLAQAMIKLLANPQMRPRQLDCDYTIQTA</sequence>
<dbReference type="PANTHER" id="PTHR15660">
    <property type="entry name" value="BRISC AND BRCA1-A COMPLEX MEMBER 1"/>
    <property type="match status" value="1"/>
</dbReference>
<evidence type="ECO:0000256" key="11">
    <source>
        <dbReference type="ARBA" id="ARBA00023204"/>
    </source>
</evidence>